<comment type="similarity">
    <text evidence="1">Belongs to the LytR/CpsA/Psr (LCP) family.</text>
</comment>
<dbReference type="InterPro" id="IPR050922">
    <property type="entry name" value="LytR/CpsA/Psr_CW_biosynth"/>
</dbReference>
<feature type="region of interest" description="Disordered" evidence="2">
    <location>
        <begin position="362"/>
        <end position="418"/>
    </location>
</feature>
<dbReference type="Pfam" id="PF03816">
    <property type="entry name" value="LytR_cpsA_psr"/>
    <property type="match status" value="1"/>
</dbReference>
<feature type="compositionally biased region" description="Polar residues" evidence="2">
    <location>
        <begin position="403"/>
        <end position="418"/>
    </location>
</feature>
<evidence type="ECO:0000259" key="4">
    <source>
        <dbReference type="Pfam" id="PF03816"/>
    </source>
</evidence>
<accession>A0ABT6KQR1</accession>
<dbReference type="PANTHER" id="PTHR33392">
    <property type="entry name" value="POLYISOPRENYL-TEICHOIC ACID--PEPTIDOGLYCAN TEICHOIC ACID TRANSFERASE TAGU"/>
    <property type="match status" value="1"/>
</dbReference>
<feature type="domain" description="Cell envelope-related transcriptional attenuator" evidence="4">
    <location>
        <begin position="114"/>
        <end position="269"/>
    </location>
</feature>
<keyword evidence="3" id="KW-1133">Transmembrane helix</keyword>
<dbReference type="PANTHER" id="PTHR33392:SF6">
    <property type="entry name" value="POLYISOPRENYL-TEICHOIC ACID--PEPTIDOGLYCAN TEICHOIC ACID TRANSFERASE TAGU"/>
    <property type="match status" value="1"/>
</dbReference>
<dbReference type="InterPro" id="IPR004474">
    <property type="entry name" value="LytR_CpsA_psr"/>
</dbReference>
<evidence type="ECO:0000256" key="1">
    <source>
        <dbReference type="ARBA" id="ARBA00006068"/>
    </source>
</evidence>
<comment type="caution">
    <text evidence="5">The sequence shown here is derived from an EMBL/GenBank/DDBJ whole genome shotgun (WGS) entry which is preliminary data.</text>
</comment>
<evidence type="ECO:0000256" key="3">
    <source>
        <dbReference type="SAM" id="Phobius"/>
    </source>
</evidence>
<proteinExistence type="inferred from homology"/>
<keyword evidence="6" id="KW-1185">Reference proteome</keyword>
<dbReference type="EMBL" id="JARXVQ010000001">
    <property type="protein sequence ID" value="MDH6182179.1"/>
    <property type="molecule type" value="Genomic_DNA"/>
</dbReference>
<reference evidence="5 6" key="1">
    <citation type="submission" date="2023-04" db="EMBL/GenBank/DDBJ databases">
        <title>Genome Encyclopedia of Bacteria and Archaea VI: Functional Genomics of Type Strains.</title>
        <authorList>
            <person name="Whitman W."/>
        </authorList>
    </citation>
    <scope>NUCLEOTIDE SEQUENCE [LARGE SCALE GENOMIC DNA]</scope>
    <source>
        <strain evidence="5 6">SG_E_30_P1</strain>
    </source>
</reference>
<name>A0ABT6KQR1_9MICO</name>
<sequence length="418" mass="43603">MSELRPRSELRTATPGIARHGQLKRNRAWPLVLQILGISLAVVLVSTVSVSAVVVNSLTSKIAPTIELTQPTEGPLPQIGAIEGGFNILIVGSDTRAGQNGIGGDETEETGQLNDVNMLLHVSQDQTNAVAISFPRDMVVGIPECTDSDGDTKGYSTEPINVALYYGGLDCVAQTVTELTGLPIQFAGIITFNGVIAMGDAIGGVPVCVTGPINDPYTGLTIDAAGTYDLKGVDALAFLRSRHGVGDGSDLTRIASQQVYLSSLVRKLQGEETLADPKKVYDLASAALTNMQLSSSLGSLDTMVSIALALKDIPPSNVTFVQYPGTTGGSGLYEGKVQPDTYAGDQLMQYIIADQPFALEAEGDNRGSTVDPNAPAPEQPSTPDPTATEEAAPPVEKPVVSGVTGQTADAYTCSIANE</sequence>
<dbReference type="Proteomes" id="UP001160142">
    <property type="component" value="Unassembled WGS sequence"/>
</dbReference>
<feature type="transmembrane region" description="Helical" evidence="3">
    <location>
        <begin position="31"/>
        <end position="55"/>
    </location>
</feature>
<dbReference type="Gene3D" id="3.40.630.190">
    <property type="entry name" value="LCP protein"/>
    <property type="match status" value="1"/>
</dbReference>
<feature type="compositionally biased region" description="Low complexity" evidence="2">
    <location>
        <begin position="384"/>
        <end position="400"/>
    </location>
</feature>
<protein>
    <submittedName>
        <fullName evidence="5">LCP family protein required for cell wall assembly</fullName>
    </submittedName>
</protein>
<keyword evidence="3" id="KW-0472">Membrane</keyword>
<evidence type="ECO:0000256" key="2">
    <source>
        <dbReference type="SAM" id="MobiDB-lite"/>
    </source>
</evidence>
<organism evidence="5 6">
    <name type="scientific">Antiquaquibacter oligotrophicus</name>
    <dbReference type="NCBI Taxonomy" id="2880260"/>
    <lineage>
        <taxon>Bacteria</taxon>
        <taxon>Bacillati</taxon>
        <taxon>Actinomycetota</taxon>
        <taxon>Actinomycetes</taxon>
        <taxon>Micrococcales</taxon>
        <taxon>Microbacteriaceae</taxon>
        <taxon>Antiquaquibacter</taxon>
    </lineage>
</organism>
<feature type="compositionally biased region" description="Pro residues" evidence="2">
    <location>
        <begin position="374"/>
        <end position="383"/>
    </location>
</feature>
<evidence type="ECO:0000313" key="6">
    <source>
        <dbReference type="Proteomes" id="UP001160142"/>
    </source>
</evidence>
<evidence type="ECO:0000313" key="5">
    <source>
        <dbReference type="EMBL" id="MDH6182179.1"/>
    </source>
</evidence>
<dbReference type="RefSeq" id="WP_322134466.1">
    <property type="nucleotide sequence ID" value="NZ_CP085036.1"/>
</dbReference>
<dbReference type="NCBIfam" id="TIGR00350">
    <property type="entry name" value="lytR_cpsA_psr"/>
    <property type="match status" value="1"/>
</dbReference>
<gene>
    <name evidence="5" type="ORF">M2152_002361</name>
</gene>
<keyword evidence="3" id="KW-0812">Transmembrane</keyword>